<dbReference type="AlphaFoldDB" id="A0A8J2N3B7"/>
<name>A0A8J2N3B7_9PLEO</name>
<gene>
    <name evidence="2" type="ORF">ALTATR162_LOCUS2758</name>
</gene>
<protein>
    <submittedName>
        <fullName evidence="2">Uncharacterized protein</fullName>
    </submittedName>
</protein>
<proteinExistence type="predicted"/>
<comment type="caution">
    <text evidence="2">The sequence shown here is derived from an EMBL/GenBank/DDBJ whole genome shotgun (WGS) entry which is preliminary data.</text>
</comment>
<sequence>MPHLPRYSGGECSSHRSISFMPDTSIDKKQRHPAEKRAFAAVTVGDTHPDSIPCFSSPDISDEKEAQQLHQSSPPLSSYTIIKLCIKILPVHLARCDDDNSDQTLATLYQGQKQPT</sequence>
<dbReference type="EMBL" id="CAJRGZ010000015">
    <property type="protein sequence ID" value="CAG5150736.1"/>
    <property type="molecule type" value="Genomic_DNA"/>
</dbReference>
<evidence type="ECO:0000313" key="3">
    <source>
        <dbReference type="Proteomes" id="UP000676310"/>
    </source>
</evidence>
<reference evidence="2" key="1">
    <citation type="submission" date="2021-05" db="EMBL/GenBank/DDBJ databases">
        <authorList>
            <person name="Stam R."/>
        </authorList>
    </citation>
    <scope>NUCLEOTIDE SEQUENCE</scope>
    <source>
        <strain evidence="2">CS162</strain>
    </source>
</reference>
<dbReference type="GeneID" id="67014238"/>
<evidence type="ECO:0000313" key="2">
    <source>
        <dbReference type="EMBL" id="CAG5150736.1"/>
    </source>
</evidence>
<dbReference type="RefSeq" id="XP_043166299.1">
    <property type="nucleotide sequence ID" value="XM_043310364.1"/>
</dbReference>
<evidence type="ECO:0000256" key="1">
    <source>
        <dbReference type="SAM" id="MobiDB-lite"/>
    </source>
</evidence>
<keyword evidence="3" id="KW-1185">Reference proteome</keyword>
<feature type="region of interest" description="Disordered" evidence="1">
    <location>
        <begin position="1"/>
        <end position="32"/>
    </location>
</feature>
<organism evidence="2 3">
    <name type="scientific">Alternaria atra</name>
    <dbReference type="NCBI Taxonomy" id="119953"/>
    <lineage>
        <taxon>Eukaryota</taxon>
        <taxon>Fungi</taxon>
        <taxon>Dikarya</taxon>
        <taxon>Ascomycota</taxon>
        <taxon>Pezizomycotina</taxon>
        <taxon>Dothideomycetes</taxon>
        <taxon>Pleosporomycetidae</taxon>
        <taxon>Pleosporales</taxon>
        <taxon>Pleosporineae</taxon>
        <taxon>Pleosporaceae</taxon>
        <taxon>Alternaria</taxon>
        <taxon>Alternaria sect. Ulocladioides</taxon>
    </lineage>
</organism>
<accession>A0A8J2N3B7</accession>
<dbReference type="Proteomes" id="UP000676310">
    <property type="component" value="Unassembled WGS sequence"/>
</dbReference>